<evidence type="ECO:0000313" key="11">
    <source>
        <dbReference type="EMBL" id="KPM36457.1"/>
    </source>
</evidence>
<dbReference type="PANTHER" id="PTHR24404">
    <property type="entry name" value="ZINC FINGER PROTEIN"/>
    <property type="match status" value="1"/>
</dbReference>
<gene>
    <name evidence="11" type="ORF">AK830_g10103</name>
</gene>
<keyword evidence="12" id="KW-1185">Reference proteome</keyword>
<dbReference type="Gene3D" id="3.30.160.60">
    <property type="entry name" value="Classic Zinc Finger"/>
    <property type="match status" value="1"/>
</dbReference>
<dbReference type="GO" id="GO:0005634">
    <property type="term" value="C:nucleus"/>
    <property type="evidence" value="ECO:0007669"/>
    <property type="project" value="UniProtKB-SubCell"/>
</dbReference>
<keyword evidence="2" id="KW-0479">Metal-binding</keyword>
<feature type="compositionally biased region" description="Basic and acidic residues" evidence="9">
    <location>
        <begin position="620"/>
        <end position="655"/>
    </location>
</feature>
<name>A0A0P7AQQ6_9HYPO</name>
<dbReference type="InterPro" id="IPR013087">
    <property type="entry name" value="Znf_C2H2_type"/>
</dbReference>
<dbReference type="GO" id="GO:0006357">
    <property type="term" value="P:regulation of transcription by RNA polymerase II"/>
    <property type="evidence" value="ECO:0007669"/>
    <property type="project" value="TreeGrafter"/>
</dbReference>
<dbReference type="PROSITE" id="PS00028">
    <property type="entry name" value="ZINC_FINGER_C2H2_1"/>
    <property type="match status" value="2"/>
</dbReference>
<dbReference type="OrthoDB" id="6077919at2759"/>
<dbReference type="Proteomes" id="UP000050424">
    <property type="component" value="Unassembled WGS sequence"/>
</dbReference>
<feature type="region of interest" description="Disordered" evidence="9">
    <location>
        <begin position="620"/>
        <end position="689"/>
    </location>
</feature>
<comment type="caution">
    <text evidence="11">The sequence shown here is derived from an EMBL/GenBank/DDBJ whole genome shotgun (WGS) entry which is preliminary data.</text>
</comment>
<evidence type="ECO:0000256" key="9">
    <source>
        <dbReference type="SAM" id="MobiDB-lite"/>
    </source>
</evidence>
<evidence type="ECO:0000256" key="3">
    <source>
        <dbReference type="ARBA" id="ARBA00022737"/>
    </source>
</evidence>
<comment type="subcellular location">
    <subcellularLocation>
        <location evidence="1">Nucleus</location>
    </subcellularLocation>
</comment>
<dbReference type="STRING" id="78410.A0A0P7AQQ6"/>
<feature type="compositionally biased region" description="Polar residues" evidence="9">
    <location>
        <begin position="66"/>
        <end position="83"/>
    </location>
</feature>
<keyword evidence="3" id="KW-0677">Repeat</keyword>
<feature type="compositionally biased region" description="Basic and acidic residues" evidence="9">
    <location>
        <begin position="370"/>
        <end position="379"/>
    </location>
</feature>
<evidence type="ECO:0000256" key="5">
    <source>
        <dbReference type="ARBA" id="ARBA00022833"/>
    </source>
</evidence>
<proteinExistence type="predicted"/>
<evidence type="ECO:0000256" key="2">
    <source>
        <dbReference type="ARBA" id="ARBA00022723"/>
    </source>
</evidence>
<dbReference type="SMART" id="SM00355">
    <property type="entry name" value="ZnF_C2H2"/>
    <property type="match status" value="3"/>
</dbReference>
<feature type="domain" description="C2H2-type" evidence="10">
    <location>
        <begin position="477"/>
        <end position="504"/>
    </location>
</feature>
<feature type="region of interest" description="Disordered" evidence="9">
    <location>
        <begin position="1"/>
        <end position="45"/>
    </location>
</feature>
<organism evidence="11 12">
    <name type="scientific">Neonectria ditissima</name>
    <dbReference type="NCBI Taxonomy" id="78410"/>
    <lineage>
        <taxon>Eukaryota</taxon>
        <taxon>Fungi</taxon>
        <taxon>Dikarya</taxon>
        <taxon>Ascomycota</taxon>
        <taxon>Pezizomycotina</taxon>
        <taxon>Sordariomycetes</taxon>
        <taxon>Hypocreomycetidae</taxon>
        <taxon>Hypocreales</taxon>
        <taxon>Nectriaceae</taxon>
        <taxon>Neonectria</taxon>
    </lineage>
</organism>
<keyword evidence="7" id="KW-0539">Nucleus</keyword>
<dbReference type="GO" id="GO:0008270">
    <property type="term" value="F:zinc ion binding"/>
    <property type="evidence" value="ECO:0007669"/>
    <property type="project" value="UniProtKB-KW"/>
</dbReference>
<feature type="region of interest" description="Disordered" evidence="9">
    <location>
        <begin position="258"/>
        <end position="299"/>
    </location>
</feature>
<evidence type="ECO:0000256" key="1">
    <source>
        <dbReference type="ARBA" id="ARBA00004123"/>
    </source>
</evidence>
<feature type="domain" description="C2H2-type" evidence="10">
    <location>
        <begin position="503"/>
        <end position="528"/>
    </location>
</feature>
<keyword evidence="5" id="KW-0862">Zinc</keyword>
<dbReference type="SUPFAM" id="SSF57667">
    <property type="entry name" value="beta-beta-alpha zinc fingers"/>
    <property type="match status" value="1"/>
</dbReference>
<reference evidence="11 12" key="1">
    <citation type="submission" date="2015-09" db="EMBL/GenBank/DDBJ databases">
        <title>Draft genome of a European isolate of the apple canker pathogen Neonectria ditissima.</title>
        <authorList>
            <person name="Gomez-Cortecero A."/>
            <person name="Harrison R.J."/>
            <person name="Armitage A.D."/>
        </authorList>
    </citation>
    <scope>NUCLEOTIDE SEQUENCE [LARGE SCALE GENOMIC DNA]</scope>
    <source>
        <strain evidence="11 12">R09/05</strain>
    </source>
</reference>
<dbReference type="AlphaFoldDB" id="A0A0P7AQQ6"/>
<evidence type="ECO:0000259" key="10">
    <source>
        <dbReference type="PROSITE" id="PS50157"/>
    </source>
</evidence>
<evidence type="ECO:0000256" key="4">
    <source>
        <dbReference type="ARBA" id="ARBA00022771"/>
    </source>
</evidence>
<feature type="region of interest" description="Disordered" evidence="9">
    <location>
        <begin position="362"/>
        <end position="420"/>
    </location>
</feature>
<evidence type="ECO:0000313" key="12">
    <source>
        <dbReference type="Proteomes" id="UP000050424"/>
    </source>
</evidence>
<protein>
    <recommendedName>
        <fullName evidence="10">C2H2-type domain-containing protein</fullName>
    </recommendedName>
</protein>
<feature type="compositionally biased region" description="Polar residues" evidence="9">
    <location>
        <begin position="90"/>
        <end position="101"/>
    </location>
</feature>
<dbReference type="PANTHER" id="PTHR24404:SF114">
    <property type="entry name" value="KLUMPFUSS, ISOFORM B-RELATED"/>
    <property type="match status" value="1"/>
</dbReference>
<feature type="compositionally biased region" description="Polar residues" evidence="9">
    <location>
        <begin position="22"/>
        <end position="34"/>
    </location>
</feature>
<sequence>MEASNSGSGHRSGAESLGPSHQYAQSRPSPSEQPSAKPPYPWNLTRFYNMSEDSPWVPQGIVASIPSDTQSGQYLSAPVNSQPPAAFQGYRNSRPLQSECDTANDDSGYGGSGAPYSIENTSVYDDDQNPEAQNAQQLFEAFHLGVTPWAPPPPTPSVTTAPTSGEHKHYCTQCETWLRTKSELKADNFRSHLRRIHRKEYTAEDDLGEYTYSPPPLGEDLEGVGGSALSYIGTNQPAGIEKPTAHPFQQSFIGNQSIATNSRPGIPQLQDDLDSLDSILGNSTSTSSAKAPSTSDQVQEVDGDFMKPELLHGTGQSPFENSRTLDVRMTPRSTDQYHFTQQTHGSISGSCELSVCNDDDSLHLGDATESSEHGDERGNTSETGSSHPKGLGPNQSKAGQPDVKMTEVGPEQSSSVTRSSSDTIAINLLGLHKNPESVLEYLKTLPKELLKSALSEDVESSKATDPTQEPVYQKTVYPCTECLKKFVRQCELKKHLKRHEKPYGCTHAGCSKAFGSKNDWKRHESSQHWQLEVWKCADNKKDSQQPCDKVCHRRESFKHHLSKDHAMDDAKQIEEKLEKCRIGRHCDTRFWCGFCVKIIEITDKGVNAWTKRCDHIDDHFSGREGNKKRHINEWKQMEDVEQRREASVQSSKEESASTSNSGSSRLKRKLSADSENLPRKKQQQEVTAYMWQCSSHPTCMMAAHENDGKSKEKGK</sequence>
<feature type="compositionally biased region" description="Low complexity" evidence="9">
    <location>
        <begin position="276"/>
        <end position="295"/>
    </location>
</feature>
<evidence type="ECO:0000256" key="8">
    <source>
        <dbReference type="PROSITE-ProRule" id="PRU00042"/>
    </source>
</evidence>
<dbReference type="InterPro" id="IPR050589">
    <property type="entry name" value="Ikaros_C2H2-ZF"/>
</dbReference>
<dbReference type="PROSITE" id="PS50157">
    <property type="entry name" value="ZINC_FINGER_C2H2_2"/>
    <property type="match status" value="2"/>
</dbReference>
<evidence type="ECO:0000256" key="7">
    <source>
        <dbReference type="ARBA" id="ARBA00023242"/>
    </source>
</evidence>
<accession>A0A0P7AQQ6</accession>
<evidence type="ECO:0000256" key="6">
    <source>
        <dbReference type="ARBA" id="ARBA00023125"/>
    </source>
</evidence>
<dbReference type="InterPro" id="IPR036236">
    <property type="entry name" value="Znf_C2H2_sf"/>
</dbReference>
<keyword evidence="4 8" id="KW-0863">Zinc-finger</keyword>
<keyword evidence="6" id="KW-0238">DNA-binding</keyword>
<dbReference type="GO" id="GO:0000978">
    <property type="term" value="F:RNA polymerase II cis-regulatory region sequence-specific DNA binding"/>
    <property type="evidence" value="ECO:0007669"/>
    <property type="project" value="TreeGrafter"/>
</dbReference>
<dbReference type="GO" id="GO:0003700">
    <property type="term" value="F:DNA-binding transcription factor activity"/>
    <property type="evidence" value="ECO:0007669"/>
    <property type="project" value="TreeGrafter"/>
</dbReference>
<feature type="region of interest" description="Disordered" evidence="9">
    <location>
        <begin position="61"/>
        <end position="128"/>
    </location>
</feature>
<dbReference type="EMBL" id="LKCW01000203">
    <property type="protein sequence ID" value="KPM36457.1"/>
    <property type="molecule type" value="Genomic_DNA"/>
</dbReference>